<dbReference type="OrthoDB" id="8823111at2759"/>
<dbReference type="InterPro" id="IPR012934">
    <property type="entry name" value="Znf_AD"/>
</dbReference>
<dbReference type="PANTHER" id="PTHR24376:SF235">
    <property type="entry name" value="C2H2-TYPE DOMAIN-CONTAINING PROTEIN"/>
    <property type="match status" value="1"/>
</dbReference>
<dbReference type="GO" id="GO:0000978">
    <property type="term" value="F:RNA polymerase II cis-regulatory region sequence-specific DNA binding"/>
    <property type="evidence" value="ECO:0007669"/>
    <property type="project" value="TreeGrafter"/>
</dbReference>
<dbReference type="GO" id="GO:0001228">
    <property type="term" value="F:DNA-binding transcription activator activity, RNA polymerase II-specific"/>
    <property type="evidence" value="ECO:0007669"/>
    <property type="project" value="TreeGrafter"/>
</dbReference>
<evidence type="ECO:0000256" key="7">
    <source>
        <dbReference type="PROSITE-ProRule" id="PRU00042"/>
    </source>
</evidence>
<accession>A0A9J7EP74</accession>
<feature type="domain" description="C2H2-type" evidence="8">
    <location>
        <begin position="442"/>
        <end position="470"/>
    </location>
</feature>
<keyword evidence="2" id="KW-0479">Metal-binding</keyword>
<evidence type="ECO:0000256" key="1">
    <source>
        <dbReference type="ARBA" id="ARBA00004123"/>
    </source>
</evidence>
<keyword evidence="9" id="KW-1185">Reference proteome</keyword>
<name>A0A9J7EP74_SPOLT</name>
<dbReference type="AlphaFoldDB" id="A0A9J7EP74"/>
<dbReference type="Pfam" id="PF12874">
    <property type="entry name" value="zf-met"/>
    <property type="match status" value="1"/>
</dbReference>
<evidence type="ECO:0000259" key="8">
    <source>
        <dbReference type="PROSITE" id="PS50157"/>
    </source>
</evidence>
<evidence type="ECO:0000256" key="5">
    <source>
        <dbReference type="ARBA" id="ARBA00022833"/>
    </source>
</evidence>
<evidence type="ECO:0000256" key="2">
    <source>
        <dbReference type="ARBA" id="ARBA00022723"/>
    </source>
</evidence>
<dbReference type="Pfam" id="PF13894">
    <property type="entry name" value="zf-C2H2_4"/>
    <property type="match status" value="1"/>
</dbReference>
<sequence>MGDKGNICSACLSTDRRLIPLDKITAIIEEISLLELKNSISNVCWECWSVLNKYYKFKKKVQAAQTILKWANKQTKIKTLSTLSVATNLNYNYEYIYNNDPLINNPDIHTTFVKAELNYQCEHNTETLASNENLQSKIKNNDEFDKKNSNFEPTINNDIDYKESIPTEKIYTDTIEMKPDKKMLRKANKKYKNQFKKLIALEDDEKEFKKKFIEVVMSEEEMMRLRESKRNHHNFKKIPFKCDTCVLGFAREENYSLHMQKKHAESIGPYQCEVCSVRFPTKLATEKHRRKHYVCYRCRCCRYKAHELWSALNHCKMKHLTDEPDRIHCSQCDVVVKTPEELENHLQKEHSLHCNECGVKFKATNTLRRHIARIHSVLRDFICDICSKTFKTKTRLESHIVKHNGNIAKKLAYCNICNVQYKNIYVYRNHLKSSANHTEKVYSCPECSKKFASKVYWTNHYNFYHLRKSQYKCDSCDKVFISDWRLKNHKQIHHGLSRTRDHACDLCTKKFYTLATLRSHRLTHSEHRSYMCEDCGHTFKQRAALYTHNRLLHRQT</sequence>
<feature type="domain" description="C2H2-type" evidence="8">
    <location>
        <begin position="471"/>
        <end position="498"/>
    </location>
</feature>
<organism evidence="9 10">
    <name type="scientific">Spodoptera litura</name>
    <name type="common">Asian cotton leafworm</name>
    <dbReference type="NCBI Taxonomy" id="69820"/>
    <lineage>
        <taxon>Eukaryota</taxon>
        <taxon>Metazoa</taxon>
        <taxon>Ecdysozoa</taxon>
        <taxon>Arthropoda</taxon>
        <taxon>Hexapoda</taxon>
        <taxon>Insecta</taxon>
        <taxon>Pterygota</taxon>
        <taxon>Neoptera</taxon>
        <taxon>Endopterygota</taxon>
        <taxon>Lepidoptera</taxon>
        <taxon>Glossata</taxon>
        <taxon>Ditrysia</taxon>
        <taxon>Noctuoidea</taxon>
        <taxon>Noctuidae</taxon>
        <taxon>Amphipyrinae</taxon>
        <taxon>Spodoptera</taxon>
    </lineage>
</organism>
<dbReference type="PANTHER" id="PTHR24376">
    <property type="entry name" value="ZINC FINGER PROTEIN"/>
    <property type="match status" value="1"/>
</dbReference>
<feature type="domain" description="C2H2-type" evidence="8">
    <location>
        <begin position="352"/>
        <end position="380"/>
    </location>
</feature>
<dbReference type="SMART" id="SM00355">
    <property type="entry name" value="ZnF_C2H2"/>
    <property type="match status" value="11"/>
</dbReference>
<keyword evidence="6" id="KW-0539">Nucleus</keyword>
<dbReference type="SMART" id="SM00868">
    <property type="entry name" value="zf-AD"/>
    <property type="match status" value="1"/>
</dbReference>
<keyword evidence="3" id="KW-0677">Repeat</keyword>
<dbReference type="Gene3D" id="3.30.160.60">
    <property type="entry name" value="Classic Zinc Finger"/>
    <property type="match status" value="5"/>
</dbReference>
<gene>
    <name evidence="10" type="primary">LOC111362722</name>
</gene>
<feature type="domain" description="C2H2-type" evidence="8">
    <location>
        <begin position="381"/>
        <end position="408"/>
    </location>
</feature>
<dbReference type="KEGG" id="sliu:111362722"/>
<dbReference type="GO" id="GO:0005634">
    <property type="term" value="C:nucleus"/>
    <property type="evidence" value="ECO:0007669"/>
    <property type="project" value="UniProtKB-SubCell"/>
</dbReference>
<keyword evidence="4 7" id="KW-0863">Zinc-finger</keyword>
<dbReference type="SUPFAM" id="SSF57667">
    <property type="entry name" value="beta-beta-alpha zinc fingers"/>
    <property type="match status" value="4"/>
</dbReference>
<dbReference type="RefSeq" id="XP_022835215.1">
    <property type="nucleotide sequence ID" value="XM_022979447.1"/>
</dbReference>
<feature type="domain" description="C2H2-type" evidence="8">
    <location>
        <begin position="530"/>
        <end position="556"/>
    </location>
</feature>
<reference evidence="10" key="1">
    <citation type="submission" date="2025-08" db="UniProtKB">
        <authorList>
            <consortium name="RefSeq"/>
        </authorList>
    </citation>
    <scope>IDENTIFICATION</scope>
    <source>
        <strain evidence="10">Ishihara</strain>
        <tissue evidence="10">Whole body</tissue>
    </source>
</reference>
<feature type="domain" description="C2H2-type" evidence="8">
    <location>
        <begin position="270"/>
        <end position="292"/>
    </location>
</feature>
<dbReference type="GeneID" id="111362722"/>
<evidence type="ECO:0000256" key="4">
    <source>
        <dbReference type="ARBA" id="ARBA00022771"/>
    </source>
</evidence>
<evidence type="ECO:0000313" key="10">
    <source>
        <dbReference type="RefSeq" id="XP_022835215.1"/>
    </source>
</evidence>
<dbReference type="Pfam" id="PF00096">
    <property type="entry name" value="zf-C2H2"/>
    <property type="match status" value="2"/>
</dbReference>
<feature type="domain" description="C2H2-type" evidence="8">
    <location>
        <begin position="502"/>
        <end position="529"/>
    </location>
</feature>
<comment type="subcellular location">
    <subcellularLocation>
        <location evidence="1">Nucleus</location>
    </subcellularLocation>
</comment>
<dbReference type="PROSITE" id="PS00028">
    <property type="entry name" value="ZINC_FINGER_C2H2_1"/>
    <property type="match status" value="8"/>
</dbReference>
<dbReference type="PROSITE" id="PS50157">
    <property type="entry name" value="ZINC_FINGER_C2H2_2"/>
    <property type="match status" value="7"/>
</dbReference>
<proteinExistence type="predicted"/>
<evidence type="ECO:0000256" key="3">
    <source>
        <dbReference type="ARBA" id="ARBA00022737"/>
    </source>
</evidence>
<keyword evidence="5" id="KW-0862">Zinc</keyword>
<dbReference type="InterPro" id="IPR036236">
    <property type="entry name" value="Znf_C2H2_sf"/>
</dbReference>
<protein>
    <submittedName>
        <fullName evidence="10">Zinc finger protein 93-like isoform X1</fullName>
    </submittedName>
</protein>
<evidence type="ECO:0000313" key="9">
    <source>
        <dbReference type="Proteomes" id="UP000301870"/>
    </source>
</evidence>
<evidence type="ECO:0000256" key="6">
    <source>
        <dbReference type="ARBA" id="ARBA00023242"/>
    </source>
</evidence>
<dbReference type="GO" id="GO:0008270">
    <property type="term" value="F:zinc ion binding"/>
    <property type="evidence" value="ECO:0007669"/>
    <property type="project" value="UniProtKB-KW"/>
</dbReference>
<dbReference type="Proteomes" id="UP000301870">
    <property type="component" value="Unplaced"/>
</dbReference>
<dbReference type="InterPro" id="IPR013087">
    <property type="entry name" value="Znf_C2H2_type"/>
</dbReference>